<accession>A0A9P3Q2I9</accession>
<evidence type="ECO:0000313" key="3">
    <source>
        <dbReference type="Proteomes" id="UP001063166"/>
    </source>
</evidence>
<name>A0A9P3Q2I9_LYOSH</name>
<dbReference type="AlphaFoldDB" id="A0A9P3Q2I9"/>
<reference evidence="2" key="1">
    <citation type="submission" date="2022-07" db="EMBL/GenBank/DDBJ databases">
        <title>The genome of Lyophyllum shimeji provides insight into the initial evolution of ectomycorrhizal fungal genome.</title>
        <authorList>
            <person name="Kobayashi Y."/>
            <person name="Shibata T."/>
            <person name="Hirakawa H."/>
            <person name="Shigenobu S."/>
            <person name="Nishiyama T."/>
            <person name="Yamada A."/>
            <person name="Hasebe M."/>
            <person name="Kawaguchi M."/>
        </authorList>
    </citation>
    <scope>NUCLEOTIDE SEQUENCE</scope>
    <source>
        <strain evidence="2">AT787</strain>
    </source>
</reference>
<evidence type="ECO:0000256" key="1">
    <source>
        <dbReference type="SAM" id="MobiDB-lite"/>
    </source>
</evidence>
<dbReference type="Proteomes" id="UP001063166">
    <property type="component" value="Unassembled WGS sequence"/>
</dbReference>
<dbReference type="EMBL" id="BRPK01000038">
    <property type="protein sequence ID" value="GLB45918.1"/>
    <property type="molecule type" value="Genomic_DNA"/>
</dbReference>
<keyword evidence="3" id="KW-1185">Reference proteome</keyword>
<proteinExistence type="predicted"/>
<organism evidence="2 3">
    <name type="scientific">Lyophyllum shimeji</name>
    <name type="common">Hon-shimeji</name>
    <name type="synonym">Tricholoma shimeji</name>
    <dbReference type="NCBI Taxonomy" id="47721"/>
    <lineage>
        <taxon>Eukaryota</taxon>
        <taxon>Fungi</taxon>
        <taxon>Dikarya</taxon>
        <taxon>Basidiomycota</taxon>
        <taxon>Agaricomycotina</taxon>
        <taxon>Agaricomycetes</taxon>
        <taxon>Agaricomycetidae</taxon>
        <taxon>Agaricales</taxon>
        <taxon>Tricholomatineae</taxon>
        <taxon>Lyophyllaceae</taxon>
        <taxon>Lyophyllum</taxon>
    </lineage>
</organism>
<comment type="caution">
    <text evidence="2">The sequence shown here is derived from an EMBL/GenBank/DDBJ whole genome shotgun (WGS) entry which is preliminary data.</text>
</comment>
<feature type="compositionally biased region" description="Polar residues" evidence="1">
    <location>
        <begin position="105"/>
        <end position="114"/>
    </location>
</feature>
<feature type="region of interest" description="Disordered" evidence="1">
    <location>
        <begin position="104"/>
        <end position="147"/>
    </location>
</feature>
<feature type="region of interest" description="Disordered" evidence="1">
    <location>
        <begin position="23"/>
        <end position="56"/>
    </location>
</feature>
<evidence type="ECO:0000313" key="2">
    <source>
        <dbReference type="EMBL" id="GLB45918.1"/>
    </source>
</evidence>
<protein>
    <submittedName>
        <fullName evidence="2">Uncharacterized protein</fullName>
    </submittedName>
</protein>
<sequence length="147" mass="16002">MRPNRFPTLPALRSAALAQPLHLLPSPRLPPAENHSRRQQPTREGTHQHRPFVGSSISFPASHWRRAASHIPLGPPTIVVVEGAVVRVDAGAHDAFVVISAYSPGDNSVWNRTSARVRPVKSPRISPWASQPSTPTQSRTPRSSTPA</sequence>
<gene>
    <name evidence="2" type="ORF">LshimejAT787_3800070</name>
</gene>
<feature type="compositionally biased region" description="Low complexity" evidence="1">
    <location>
        <begin position="130"/>
        <end position="147"/>
    </location>
</feature>